<dbReference type="PANTHER" id="PTHR43140">
    <property type="entry name" value="TYPE-1 RESTRICTION ENZYME ECOKI SPECIFICITY PROTEIN"/>
    <property type="match status" value="1"/>
</dbReference>
<dbReference type="InterPro" id="IPR044946">
    <property type="entry name" value="Restrct_endonuc_typeI_TRD_sf"/>
</dbReference>
<dbReference type="InterPro" id="IPR000055">
    <property type="entry name" value="Restrct_endonuc_typeI_TRD"/>
</dbReference>
<keyword evidence="2" id="KW-0680">Restriction system</keyword>
<evidence type="ECO:0000256" key="2">
    <source>
        <dbReference type="ARBA" id="ARBA00022747"/>
    </source>
</evidence>
<gene>
    <name evidence="6" type="ORF">J2S67_000101</name>
</gene>
<dbReference type="RefSeq" id="WP_310245274.1">
    <property type="nucleotide sequence ID" value="NZ_JAVDXX010000001.1"/>
</dbReference>
<dbReference type="PANTHER" id="PTHR43140:SF1">
    <property type="entry name" value="TYPE I RESTRICTION ENZYME ECOKI SPECIFICITY SUBUNIT"/>
    <property type="match status" value="1"/>
</dbReference>
<dbReference type="InterPro" id="IPR051212">
    <property type="entry name" value="Type-I_RE_S_subunit"/>
</dbReference>
<feature type="domain" description="Type I restriction modification DNA specificity" evidence="5">
    <location>
        <begin position="218"/>
        <end position="396"/>
    </location>
</feature>
<evidence type="ECO:0000313" key="7">
    <source>
        <dbReference type="Proteomes" id="UP001180715"/>
    </source>
</evidence>
<evidence type="ECO:0000313" key="6">
    <source>
        <dbReference type="EMBL" id="MDR7292833.1"/>
    </source>
</evidence>
<name>A0ABU1YWU2_9MICC</name>
<keyword evidence="7" id="KW-1185">Reference proteome</keyword>
<evidence type="ECO:0000256" key="1">
    <source>
        <dbReference type="ARBA" id="ARBA00010923"/>
    </source>
</evidence>
<proteinExistence type="inferred from homology"/>
<comment type="caution">
    <text evidence="6">The sequence shown here is derived from an EMBL/GenBank/DDBJ whole genome shotgun (WGS) entry which is preliminary data.</text>
</comment>
<keyword evidence="3" id="KW-0238">DNA-binding</keyword>
<accession>A0ABU1YWU2</accession>
<dbReference type="EC" id="3.1.21.3" evidence="6"/>
<keyword evidence="6" id="KW-0378">Hydrolase</keyword>
<dbReference type="Gene3D" id="3.90.220.20">
    <property type="entry name" value="DNA methylase specificity domains"/>
    <property type="match status" value="2"/>
</dbReference>
<dbReference type="Proteomes" id="UP001180715">
    <property type="component" value="Unassembled WGS sequence"/>
</dbReference>
<organism evidence="6 7">
    <name type="scientific">Pseudoglutamicibacter albus</name>
    <dbReference type="NCBI Taxonomy" id="98671"/>
    <lineage>
        <taxon>Bacteria</taxon>
        <taxon>Bacillati</taxon>
        <taxon>Actinomycetota</taxon>
        <taxon>Actinomycetes</taxon>
        <taxon>Micrococcales</taxon>
        <taxon>Micrococcaceae</taxon>
        <taxon>Pseudoglutamicibacter</taxon>
    </lineage>
</organism>
<dbReference type="Pfam" id="PF01420">
    <property type="entry name" value="Methylase_S"/>
    <property type="match status" value="2"/>
</dbReference>
<comment type="similarity">
    <text evidence="1">Belongs to the type-I restriction system S methylase family.</text>
</comment>
<dbReference type="CDD" id="cd17249">
    <property type="entry name" value="RMtype1_S_EcoR124I-TRD2-CR2_like"/>
    <property type="match status" value="1"/>
</dbReference>
<evidence type="ECO:0000256" key="3">
    <source>
        <dbReference type="ARBA" id="ARBA00023125"/>
    </source>
</evidence>
<comment type="subunit">
    <text evidence="4">The methyltransferase is composed of M and S polypeptides.</text>
</comment>
<sequence length="419" mass="46954">MNRIEKLIQELCPNGVEFVALDSIAAIRSGIAFPKRKQGKLEGKYPFFKVSDMNLPTNRRYMAEGTNYIEHSDLDELRASLVPANSIIFPKIGAAVGTNKKRMTVDASLVDNNVMALVPGERVSAGFLYHFFTTINLMQFANQHGAVPSIRKTVIGQLLVPVPPIEVQREIVKILDLFTELEAELETELKAELEARRKQYEHYRDQLLTFPENGGVTWVELGSLGKWYGGSTPSKSEKKYWAQGTIPWVSPKDMGVSHIDRTIDFVTMDAMNSARARLIPAGAILVVTRSSILAKRFPVAIAANEVTINQDLKALVPQGNVDARYVFHALNAYGRQILLKATKHGGSVNSIEWKRFARFKIPVPNVSEQKKIAAHLDKFDALVNDLSSGLPAEIEARRKQYEYYRDKLLTFKELQPEAA</sequence>
<evidence type="ECO:0000256" key="4">
    <source>
        <dbReference type="ARBA" id="ARBA00038652"/>
    </source>
</evidence>
<dbReference type="EMBL" id="JAVDXX010000001">
    <property type="protein sequence ID" value="MDR7292833.1"/>
    <property type="molecule type" value="Genomic_DNA"/>
</dbReference>
<dbReference type="SUPFAM" id="SSF116734">
    <property type="entry name" value="DNA methylase specificity domain"/>
    <property type="match status" value="2"/>
</dbReference>
<protein>
    <submittedName>
        <fullName evidence="6">Type I restriction enzyme S subunit</fullName>
        <ecNumber evidence="6">3.1.21.3</ecNumber>
    </submittedName>
</protein>
<reference evidence="6" key="1">
    <citation type="submission" date="2023-07" db="EMBL/GenBank/DDBJ databases">
        <title>Sequencing the genomes of 1000 actinobacteria strains.</title>
        <authorList>
            <person name="Klenk H.-P."/>
        </authorList>
    </citation>
    <scope>NUCLEOTIDE SEQUENCE</scope>
    <source>
        <strain evidence="6">DSM 13068</strain>
    </source>
</reference>
<dbReference type="GO" id="GO:0009035">
    <property type="term" value="F:type I site-specific deoxyribonuclease activity"/>
    <property type="evidence" value="ECO:0007669"/>
    <property type="project" value="UniProtKB-EC"/>
</dbReference>
<feature type="domain" description="Type I restriction modification DNA specificity" evidence="5">
    <location>
        <begin position="13"/>
        <end position="194"/>
    </location>
</feature>
<evidence type="ECO:0000259" key="5">
    <source>
        <dbReference type="Pfam" id="PF01420"/>
    </source>
</evidence>